<evidence type="ECO:0000256" key="2">
    <source>
        <dbReference type="ARBA" id="ARBA00022679"/>
    </source>
</evidence>
<evidence type="ECO:0000259" key="10">
    <source>
        <dbReference type="Pfam" id="PF13793"/>
    </source>
</evidence>
<dbReference type="Proteomes" id="UP000732298">
    <property type="component" value="Unassembled WGS sequence"/>
</dbReference>
<keyword evidence="4" id="KW-0547">Nucleotide-binding</keyword>
<keyword evidence="5" id="KW-0418">Kinase</keyword>
<evidence type="ECO:0000256" key="1">
    <source>
        <dbReference type="ARBA" id="ARBA00013247"/>
    </source>
</evidence>
<dbReference type="InterPro" id="IPR000836">
    <property type="entry name" value="PRTase_dom"/>
</dbReference>
<dbReference type="NCBIfam" id="TIGR01251">
    <property type="entry name" value="ribP_PPkin"/>
    <property type="match status" value="1"/>
</dbReference>
<dbReference type="InterPro" id="IPR029099">
    <property type="entry name" value="Pribosyltran_N"/>
</dbReference>
<feature type="domain" description="Ribose-phosphate pyrophosphokinase N-terminal" evidence="10">
    <location>
        <begin position="1"/>
        <end position="115"/>
    </location>
</feature>
<dbReference type="EMBL" id="JACQPB010000031">
    <property type="protein sequence ID" value="MBI4210334.1"/>
    <property type="molecule type" value="Genomic_DNA"/>
</dbReference>
<accession>A0A8T3YIG6</accession>
<dbReference type="GO" id="GO:0006015">
    <property type="term" value="P:5-phosphoribose 1-diphosphate biosynthetic process"/>
    <property type="evidence" value="ECO:0007669"/>
    <property type="project" value="TreeGrafter"/>
</dbReference>
<sequence>MLVFPMTNSKALGAKIAEAAGCKAMSIESERFPDGELHLRFMDEVNGRDVVLVQSMHPNPNDALLEMVLAGMTAKELGARNVTGIAPYLAYMRQDKRFHAGECVSNRVVAHMLSQSVDRIVTVDPHLHRVRSLAELFHIGHRKVSANNAIADYISLRFSAHDSVIAGPDIESSQWARSIAEKIGFGSAIFLKERFGSRHVKIRVTEELEWKGRNAVIIDDIISSGHTMIEAVKEIRKRKPKAVHCICVHGIFAEGAYEKLKKAGAKSIVSTNSIAHRSNAIDISGTIAKEL</sequence>
<dbReference type="GO" id="GO:0006164">
    <property type="term" value="P:purine nucleotide biosynthetic process"/>
    <property type="evidence" value="ECO:0007669"/>
    <property type="project" value="TreeGrafter"/>
</dbReference>
<evidence type="ECO:0000256" key="7">
    <source>
        <dbReference type="ARBA" id="ARBA00049535"/>
    </source>
</evidence>
<dbReference type="Gene3D" id="3.40.50.2020">
    <property type="match status" value="2"/>
</dbReference>
<dbReference type="GO" id="GO:0004749">
    <property type="term" value="F:ribose phosphate diphosphokinase activity"/>
    <property type="evidence" value="ECO:0007669"/>
    <property type="project" value="UniProtKB-EC"/>
</dbReference>
<dbReference type="GO" id="GO:0005524">
    <property type="term" value="F:ATP binding"/>
    <property type="evidence" value="ECO:0007669"/>
    <property type="project" value="UniProtKB-KW"/>
</dbReference>
<dbReference type="GO" id="GO:0000287">
    <property type="term" value="F:magnesium ion binding"/>
    <property type="evidence" value="ECO:0007669"/>
    <property type="project" value="InterPro"/>
</dbReference>
<dbReference type="InterPro" id="IPR005946">
    <property type="entry name" value="Rib-P_diPkinase"/>
</dbReference>
<dbReference type="CDD" id="cd06223">
    <property type="entry name" value="PRTases_typeI"/>
    <property type="match status" value="1"/>
</dbReference>
<gene>
    <name evidence="11" type="ORF">HY544_02400</name>
</gene>
<dbReference type="PANTHER" id="PTHR10210:SF32">
    <property type="entry name" value="RIBOSE-PHOSPHATE PYROPHOSPHOKINASE 2"/>
    <property type="match status" value="1"/>
</dbReference>
<dbReference type="GO" id="GO:0002189">
    <property type="term" value="C:ribose phosphate diphosphokinase complex"/>
    <property type="evidence" value="ECO:0007669"/>
    <property type="project" value="TreeGrafter"/>
</dbReference>
<evidence type="ECO:0000256" key="6">
    <source>
        <dbReference type="ARBA" id="ARBA00022840"/>
    </source>
</evidence>
<evidence type="ECO:0000259" key="9">
    <source>
        <dbReference type="Pfam" id="PF00156"/>
    </source>
</evidence>
<feature type="domain" description="Phosphoribosyltransferase" evidence="9">
    <location>
        <begin position="146"/>
        <end position="272"/>
    </location>
</feature>
<evidence type="ECO:0000256" key="4">
    <source>
        <dbReference type="ARBA" id="ARBA00022741"/>
    </source>
</evidence>
<evidence type="ECO:0000256" key="8">
    <source>
        <dbReference type="RuleBase" id="RU004324"/>
    </source>
</evidence>
<dbReference type="SMART" id="SM01400">
    <property type="entry name" value="Pribosyltran_N"/>
    <property type="match status" value="1"/>
</dbReference>
<evidence type="ECO:0000313" key="12">
    <source>
        <dbReference type="Proteomes" id="UP000732298"/>
    </source>
</evidence>
<dbReference type="Pfam" id="PF13793">
    <property type="entry name" value="Pribosyltran_N"/>
    <property type="match status" value="1"/>
</dbReference>
<comment type="caution">
    <text evidence="11">The sequence shown here is derived from an EMBL/GenBank/DDBJ whole genome shotgun (WGS) entry which is preliminary data.</text>
</comment>
<comment type="catalytic activity">
    <reaction evidence="7">
        <text>D-ribose 5-phosphate + ATP = 5-phospho-alpha-D-ribose 1-diphosphate + AMP + H(+)</text>
        <dbReference type="Rhea" id="RHEA:15609"/>
        <dbReference type="ChEBI" id="CHEBI:15378"/>
        <dbReference type="ChEBI" id="CHEBI:30616"/>
        <dbReference type="ChEBI" id="CHEBI:58017"/>
        <dbReference type="ChEBI" id="CHEBI:78346"/>
        <dbReference type="ChEBI" id="CHEBI:456215"/>
        <dbReference type="EC" id="2.7.6.1"/>
    </reaction>
</comment>
<dbReference type="GO" id="GO:0005737">
    <property type="term" value="C:cytoplasm"/>
    <property type="evidence" value="ECO:0007669"/>
    <property type="project" value="TreeGrafter"/>
</dbReference>
<dbReference type="PANTHER" id="PTHR10210">
    <property type="entry name" value="RIBOSE-PHOSPHATE DIPHOSPHOKINASE FAMILY MEMBER"/>
    <property type="match status" value="1"/>
</dbReference>
<keyword evidence="2 11" id="KW-0808">Transferase</keyword>
<keyword evidence="3 8" id="KW-0545">Nucleotide biosynthesis</keyword>
<evidence type="ECO:0000313" key="11">
    <source>
        <dbReference type="EMBL" id="MBI4210334.1"/>
    </source>
</evidence>
<organism evidence="11 12">
    <name type="scientific">Candidatus Iainarchaeum sp</name>
    <dbReference type="NCBI Taxonomy" id="3101447"/>
    <lineage>
        <taxon>Archaea</taxon>
        <taxon>Candidatus Iainarchaeota</taxon>
        <taxon>Candidatus Iainarchaeia</taxon>
        <taxon>Candidatus Iainarchaeales</taxon>
        <taxon>Candidatus Iainarchaeaceae</taxon>
        <taxon>Candidatus Iainarchaeum</taxon>
    </lineage>
</organism>
<keyword evidence="6" id="KW-0067">ATP-binding</keyword>
<dbReference type="InterPro" id="IPR029057">
    <property type="entry name" value="PRTase-like"/>
</dbReference>
<dbReference type="GO" id="GO:0016301">
    <property type="term" value="F:kinase activity"/>
    <property type="evidence" value="ECO:0007669"/>
    <property type="project" value="UniProtKB-KW"/>
</dbReference>
<comment type="similarity">
    <text evidence="8">Belongs to the ribose-phosphate pyrophosphokinase family.</text>
</comment>
<name>A0A8T3YIG6_9ARCH</name>
<dbReference type="EC" id="2.7.6.1" evidence="1"/>
<dbReference type="AlphaFoldDB" id="A0A8T3YIG6"/>
<evidence type="ECO:0000256" key="5">
    <source>
        <dbReference type="ARBA" id="ARBA00022777"/>
    </source>
</evidence>
<evidence type="ECO:0000256" key="3">
    <source>
        <dbReference type="ARBA" id="ARBA00022727"/>
    </source>
</evidence>
<dbReference type="NCBIfam" id="NF005537">
    <property type="entry name" value="PRK07199.1"/>
    <property type="match status" value="1"/>
</dbReference>
<protein>
    <recommendedName>
        <fullName evidence="1">ribose-phosphate diphosphokinase</fullName>
        <ecNumber evidence="1">2.7.6.1</ecNumber>
    </recommendedName>
</protein>
<proteinExistence type="inferred from homology"/>
<dbReference type="FunFam" id="3.40.50.2020:FF:000014">
    <property type="entry name" value="Ribose-phosphate pyrophosphokinase 1"/>
    <property type="match status" value="1"/>
</dbReference>
<reference evidence="11" key="1">
    <citation type="submission" date="2020-07" db="EMBL/GenBank/DDBJ databases">
        <title>Huge and variable diversity of episymbiotic CPR bacteria and DPANN archaea in groundwater ecosystems.</title>
        <authorList>
            <person name="He C.Y."/>
            <person name="Keren R."/>
            <person name="Whittaker M."/>
            <person name="Farag I.F."/>
            <person name="Doudna J."/>
            <person name="Cate J.H.D."/>
            <person name="Banfield J.F."/>
        </authorList>
    </citation>
    <scope>NUCLEOTIDE SEQUENCE</scope>
    <source>
        <strain evidence="11">NC_groundwater_1296_Ag_S-0.2um_52_80</strain>
    </source>
</reference>
<dbReference type="SUPFAM" id="SSF53271">
    <property type="entry name" value="PRTase-like"/>
    <property type="match status" value="2"/>
</dbReference>
<dbReference type="Pfam" id="PF00156">
    <property type="entry name" value="Pribosyltran"/>
    <property type="match status" value="1"/>
</dbReference>